<evidence type="ECO:0000256" key="1">
    <source>
        <dbReference type="ARBA" id="ARBA00004123"/>
    </source>
</evidence>
<evidence type="ECO:0000256" key="3">
    <source>
        <dbReference type="ARBA" id="ARBA00023125"/>
    </source>
</evidence>
<dbReference type="GO" id="GO:0008270">
    <property type="term" value="F:zinc ion binding"/>
    <property type="evidence" value="ECO:0007669"/>
    <property type="project" value="InterPro"/>
</dbReference>
<dbReference type="InterPro" id="IPR036864">
    <property type="entry name" value="Zn2-C6_fun-type_DNA-bd_sf"/>
</dbReference>
<sequence>MVHPRPKLTRRRGACEECRQKKVRCDGANPCNHCQSLYKDVSNITQSHVMNDSMMPDSSSSDFSSKVVADQVAEDLASPLNTAFSEVFLSQLGSDSAHSFLDFDFPSETIPDTYQTENTEADDQASGLQNQVSCGNSTDGMVTLDWPERGYNENLYQHSAVQYHSLLGTKADSGGATCTLALFSKRIVADKAEVNDPFLFSDLLSPAHSTYRITALFQNADRGSRRQQTVLNKVNLLLSSKHQTCFSSLLRKIDSDREHQSLDIDSLSMGKLIQKQFVNLENQPIDVSDMSLLIVSLAWGALLDPEVSSVSRVALLDAVLETSILLLRQNGSFRQFLALIAILGLAEKTGSDKLYTLILGSISTAASLNLYLEHVLRKLYTSDEQVIQTRRAMWLLYGIDKSYALRWQTFSLVSEGSLPMVNPSESIPGSDVVTIHSSEWLWIRAQYSKICSNILQLRLGAEEEPSKGHSNKAVALSTALEEWYRSTRYKELLKQSTREIIPLSSTMPSEYLLQDCNHLFINTFALCLLAQDILLDPDQDSRKESRALLSIVAGFFARIGIMFPGSSVFEEVSDLVEILTNR</sequence>
<dbReference type="InterPro" id="IPR001138">
    <property type="entry name" value="Zn2Cys6_DnaBD"/>
</dbReference>
<proteinExistence type="predicted"/>
<dbReference type="CDD" id="cd12148">
    <property type="entry name" value="fungal_TF_MHR"/>
    <property type="match status" value="1"/>
</dbReference>
<keyword evidence="2" id="KW-0479">Metal-binding</keyword>
<dbReference type="HOGENOM" id="CLU_425112_0_0_1"/>
<dbReference type="InterPro" id="IPR050987">
    <property type="entry name" value="AtrR-like"/>
</dbReference>
<dbReference type="OMA" id="EWYRSTR"/>
<reference evidence="6 7" key="1">
    <citation type="journal article" date="2012" name="PLoS Pathog.">
        <title>Diverse lifestyles and strategies of plant pathogenesis encoded in the genomes of eighteen Dothideomycetes fungi.</title>
        <authorList>
            <person name="Ohm R.A."/>
            <person name="Feau N."/>
            <person name="Henrissat B."/>
            <person name="Schoch C.L."/>
            <person name="Horwitz B.A."/>
            <person name="Barry K.W."/>
            <person name="Condon B.J."/>
            <person name="Copeland A.C."/>
            <person name="Dhillon B."/>
            <person name="Glaser F."/>
            <person name="Hesse C.N."/>
            <person name="Kosti I."/>
            <person name="LaButti K."/>
            <person name="Lindquist E.A."/>
            <person name="Lucas S."/>
            <person name="Salamov A.A."/>
            <person name="Bradshaw R.E."/>
            <person name="Ciuffetti L."/>
            <person name="Hamelin R.C."/>
            <person name="Kema G.H.J."/>
            <person name="Lawrence C."/>
            <person name="Scott J.A."/>
            <person name="Spatafora J.W."/>
            <person name="Turgeon B.G."/>
            <person name="de Wit P.J.G.M."/>
            <person name="Zhong S."/>
            <person name="Goodwin S.B."/>
            <person name="Grigoriev I.V."/>
        </authorList>
    </citation>
    <scope>NUCLEOTIDE SEQUENCE [LARGE SCALE GENOMIC DNA]</scope>
    <source>
        <strain evidence="7">C5 / ATCC 48332 / race O</strain>
    </source>
</reference>
<dbReference type="GO" id="GO:0005634">
    <property type="term" value="C:nucleus"/>
    <property type="evidence" value="ECO:0007669"/>
    <property type="project" value="UniProtKB-SubCell"/>
</dbReference>
<organism evidence="6 7">
    <name type="scientific">Cochliobolus heterostrophus (strain C5 / ATCC 48332 / race O)</name>
    <name type="common">Southern corn leaf blight fungus</name>
    <name type="synonym">Bipolaris maydis</name>
    <dbReference type="NCBI Taxonomy" id="701091"/>
    <lineage>
        <taxon>Eukaryota</taxon>
        <taxon>Fungi</taxon>
        <taxon>Dikarya</taxon>
        <taxon>Ascomycota</taxon>
        <taxon>Pezizomycotina</taxon>
        <taxon>Dothideomycetes</taxon>
        <taxon>Pleosporomycetidae</taxon>
        <taxon>Pleosporales</taxon>
        <taxon>Pleosporineae</taxon>
        <taxon>Pleosporaceae</taxon>
        <taxon>Bipolaris</taxon>
    </lineage>
</organism>
<evidence type="ECO:0000313" key="6">
    <source>
        <dbReference type="EMBL" id="EMD93856.1"/>
    </source>
</evidence>
<dbReference type="AlphaFoldDB" id="M2UJN5"/>
<dbReference type="PANTHER" id="PTHR46910">
    <property type="entry name" value="TRANSCRIPTION FACTOR PDR1"/>
    <property type="match status" value="1"/>
</dbReference>
<evidence type="ECO:0000259" key="5">
    <source>
        <dbReference type="PROSITE" id="PS50048"/>
    </source>
</evidence>
<keyword evidence="4" id="KW-0539">Nucleus</keyword>
<dbReference type="STRING" id="701091.M2UJN5"/>
<dbReference type="CDD" id="cd00067">
    <property type="entry name" value="GAL4"/>
    <property type="match status" value="1"/>
</dbReference>
<reference evidence="7" key="2">
    <citation type="journal article" date="2013" name="PLoS Genet.">
        <title>Comparative genome structure, secondary metabolite, and effector coding capacity across Cochliobolus pathogens.</title>
        <authorList>
            <person name="Condon B.J."/>
            <person name="Leng Y."/>
            <person name="Wu D."/>
            <person name="Bushley K.E."/>
            <person name="Ohm R.A."/>
            <person name="Otillar R."/>
            <person name="Martin J."/>
            <person name="Schackwitz W."/>
            <person name="Grimwood J."/>
            <person name="MohdZainudin N."/>
            <person name="Xue C."/>
            <person name="Wang R."/>
            <person name="Manning V.A."/>
            <person name="Dhillon B."/>
            <person name="Tu Z.J."/>
            <person name="Steffenson B.J."/>
            <person name="Salamov A."/>
            <person name="Sun H."/>
            <person name="Lowry S."/>
            <person name="LaButti K."/>
            <person name="Han J."/>
            <person name="Copeland A."/>
            <person name="Lindquist E."/>
            <person name="Barry K."/>
            <person name="Schmutz J."/>
            <person name="Baker S.E."/>
            <person name="Ciuffetti L.M."/>
            <person name="Grigoriev I.V."/>
            <person name="Zhong S."/>
            <person name="Turgeon B.G."/>
        </authorList>
    </citation>
    <scope>NUCLEOTIDE SEQUENCE [LARGE SCALE GENOMIC DNA]</scope>
    <source>
        <strain evidence="7">C5 / ATCC 48332 / race O</strain>
    </source>
</reference>
<dbReference type="EMBL" id="KB445573">
    <property type="protein sequence ID" value="EMD93856.1"/>
    <property type="molecule type" value="Genomic_DNA"/>
</dbReference>
<comment type="subcellular location">
    <subcellularLocation>
        <location evidence="1">Nucleus</location>
    </subcellularLocation>
</comment>
<dbReference type="GO" id="GO:0003677">
    <property type="term" value="F:DNA binding"/>
    <property type="evidence" value="ECO:0007669"/>
    <property type="project" value="UniProtKB-KW"/>
</dbReference>
<name>M2UJN5_COCH5</name>
<gene>
    <name evidence="6" type="ORF">COCHEDRAFT_1154426</name>
</gene>
<evidence type="ECO:0000256" key="2">
    <source>
        <dbReference type="ARBA" id="ARBA00022723"/>
    </source>
</evidence>
<dbReference type="PROSITE" id="PS50048">
    <property type="entry name" value="ZN2_CY6_FUNGAL_2"/>
    <property type="match status" value="1"/>
</dbReference>
<protein>
    <recommendedName>
        <fullName evidence="5">Zn(2)-C6 fungal-type domain-containing protein</fullName>
    </recommendedName>
</protein>
<evidence type="ECO:0000256" key="4">
    <source>
        <dbReference type="ARBA" id="ARBA00023242"/>
    </source>
</evidence>
<dbReference type="SUPFAM" id="SSF57701">
    <property type="entry name" value="Zn2/Cys6 DNA-binding domain"/>
    <property type="match status" value="1"/>
</dbReference>
<feature type="domain" description="Zn(2)-C6 fungal-type" evidence="5">
    <location>
        <begin position="14"/>
        <end position="34"/>
    </location>
</feature>
<evidence type="ECO:0000313" key="7">
    <source>
        <dbReference type="Proteomes" id="UP000016936"/>
    </source>
</evidence>
<keyword evidence="3" id="KW-0238">DNA-binding</keyword>
<dbReference type="OrthoDB" id="3693136at2759"/>
<dbReference type="Proteomes" id="UP000016936">
    <property type="component" value="Unassembled WGS sequence"/>
</dbReference>
<dbReference type="GO" id="GO:0000981">
    <property type="term" value="F:DNA-binding transcription factor activity, RNA polymerase II-specific"/>
    <property type="evidence" value="ECO:0007669"/>
    <property type="project" value="InterPro"/>
</dbReference>
<dbReference type="SMART" id="SM00066">
    <property type="entry name" value="GAL4"/>
    <property type="match status" value="1"/>
</dbReference>
<dbReference type="Pfam" id="PF00172">
    <property type="entry name" value="Zn_clus"/>
    <property type="match status" value="1"/>
</dbReference>
<accession>M2UJN5</accession>
<dbReference type="Gene3D" id="4.10.240.10">
    <property type="entry name" value="Zn(2)-C6 fungal-type DNA-binding domain"/>
    <property type="match status" value="1"/>
</dbReference>
<keyword evidence="7" id="KW-1185">Reference proteome</keyword>
<dbReference type="PANTHER" id="PTHR46910:SF3">
    <property type="entry name" value="HALOTOLERANCE PROTEIN 9-RELATED"/>
    <property type="match status" value="1"/>
</dbReference>